<evidence type="ECO:0000313" key="2">
    <source>
        <dbReference type="EMBL" id="KAF7558108.1"/>
    </source>
</evidence>
<comment type="caution">
    <text evidence="2">The sequence shown here is derived from an EMBL/GenBank/DDBJ whole genome shotgun (WGS) entry which is preliminary data.</text>
</comment>
<protein>
    <submittedName>
        <fullName evidence="2">Uncharacterized protein</fullName>
    </submittedName>
</protein>
<gene>
    <name evidence="2" type="ORF">G7Z17_g86</name>
</gene>
<proteinExistence type="predicted"/>
<feature type="compositionally biased region" description="Basic and acidic residues" evidence="1">
    <location>
        <begin position="125"/>
        <end position="146"/>
    </location>
</feature>
<dbReference type="OrthoDB" id="10387395at2759"/>
<dbReference type="AlphaFoldDB" id="A0A9P5LNF2"/>
<accession>A0A9P5LNF2</accession>
<keyword evidence="3" id="KW-1185">Reference proteome</keyword>
<feature type="region of interest" description="Disordered" evidence="1">
    <location>
        <begin position="344"/>
        <end position="386"/>
    </location>
</feature>
<feature type="compositionally biased region" description="Basic residues" evidence="1">
    <location>
        <begin position="377"/>
        <end position="386"/>
    </location>
</feature>
<dbReference type="EMBL" id="JAANBB010000001">
    <property type="protein sequence ID" value="KAF7558108.1"/>
    <property type="molecule type" value="Genomic_DNA"/>
</dbReference>
<sequence length="424" mass="47620">MSKVSYSVASYGARVCPQIPGTDDLDQAKDDTTPARLIKLNDAVLEQHTKVPIARRRNVKSKEPGHRSRNAIEIPSITEAETKVIPCNTYETHGRDGLVAWKSGPGRSKEWRKCSSAKRKTRRQACREKERRGNRTNDSRIPVDPHRVAGQEPVTMLRRRTDFKRTTTHNGHSIWGVSSRKKHFESDGDEFIVVRQSKKALVVQSRAVVLFTLAGDHPAPSTLQVDTGRQLRSSTADIIVSDTSDTFLTPVAPRPSFNIPEVQKSGHQPVSGTGANFQVDNNPFLFKLEQLNNLLNSKAVAPRKTAIRAPQPEPVKRVHSAHRESFGGSRRRFSFLMDYAKEPSPALSPSKAMPKCDDAEAPLPKIKTNNQGASKRKDGRKRRRGIHKLRIHSFSSLDHARDFLARRWNELSYQAAELAFPRSR</sequence>
<feature type="region of interest" description="Disordered" evidence="1">
    <location>
        <begin position="109"/>
        <end position="146"/>
    </location>
</feature>
<feature type="compositionally biased region" description="Basic residues" evidence="1">
    <location>
        <begin position="115"/>
        <end position="124"/>
    </location>
</feature>
<organism evidence="2 3">
    <name type="scientific">Cylindrodendrum hubeiense</name>
    <dbReference type="NCBI Taxonomy" id="595255"/>
    <lineage>
        <taxon>Eukaryota</taxon>
        <taxon>Fungi</taxon>
        <taxon>Dikarya</taxon>
        <taxon>Ascomycota</taxon>
        <taxon>Pezizomycotina</taxon>
        <taxon>Sordariomycetes</taxon>
        <taxon>Hypocreomycetidae</taxon>
        <taxon>Hypocreales</taxon>
        <taxon>Nectriaceae</taxon>
        <taxon>Cylindrodendrum</taxon>
    </lineage>
</organism>
<evidence type="ECO:0000256" key="1">
    <source>
        <dbReference type="SAM" id="MobiDB-lite"/>
    </source>
</evidence>
<reference evidence="2" key="1">
    <citation type="submission" date="2020-03" db="EMBL/GenBank/DDBJ databases">
        <title>Draft Genome Sequence of Cylindrodendrum hubeiense.</title>
        <authorList>
            <person name="Buettner E."/>
            <person name="Kellner H."/>
        </authorList>
    </citation>
    <scope>NUCLEOTIDE SEQUENCE</scope>
    <source>
        <strain evidence="2">IHI 201604</strain>
    </source>
</reference>
<evidence type="ECO:0000313" key="3">
    <source>
        <dbReference type="Proteomes" id="UP000722485"/>
    </source>
</evidence>
<dbReference type="Proteomes" id="UP000722485">
    <property type="component" value="Unassembled WGS sequence"/>
</dbReference>
<name>A0A9P5LNF2_9HYPO</name>